<feature type="coiled-coil region" evidence="1">
    <location>
        <begin position="92"/>
        <end position="119"/>
    </location>
</feature>
<evidence type="ECO:0000256" key="2">
    <source>
        <dbReference type="SAM" id="MobiDB-lite"/>
    </source>
</evidence>
<sequence length="389" mass="44464">MASGDGAVQTGRVPKKNTRNASGLRYRGSHGERRESLSPTLRNSSFGEVMDEADLYDLAFSSDIDQVVKETPVCTIPTEISDLKKNEVKKYAKLLRDLIIVARRKVKSLETEILNLNLKLEASGAVCCPNCTHYFKDRQCTLTPKYSKIFRASNRVELEFNSLEDLNVWLHLNMLDVNSDGLPTLMPAAKTENKTLKSVSSKLPELVNLRFAAETRNEPPEIVKKAESFQKTICQPDAKRQTKIEQCGSTNNKKHVECRSVEKSASQFGTKSFDKQLTARKELISSQENHKIVEADISSKSRRRSSPHRSNRNRDIISRESNRKVLNSVHSTGNRRENARSEKRERSRSRSAHRDRNSYQPKSSRRDFGNEFSRRDELRPDRTHRESRS</sequence>
<feature type="compositionally biased region" description="Basic and acidic residues" evidence="2">
    <location>
        <begin position="364"/>
        <end position="389"/>
    </location>
</feature>
<protein>
    <submittedName>
        <fullName evidence="3">Uncharacterized protein</fullName>
    </submittedName>
</protein>
<feature type="compositionally biased region" description="Basic and acidic residues" evidence="2">
    <location>
        <begin position="312"/>
        <end position="323"/>
    </location>
</feature>
<dbReference type="AlphaFoldDB" id="A0A8S1GPA9"/>
<dbReference type="EMBL" id="CAJGYM010000001">
    <property type="protein sequence ID" value="CAD6184558.1"/>
    <property type="molecule type" value="Genomic_DNA"/>
</dbReference>
<keyword evidence="4" id="KW-1185">Reference proteome</keyword>
<feature type="compositionally biased region" description="Basic residues" evidence="2">
    <location>
        <begin position="300"/>
        <end position="311"/>
    </location>
</feature>
<evidence type="ECO:0000313" key="4">
    <source>
        <dbReference type="Proteomes" id="UP000835052"/>
    </source>
</evidence>
<comment type="caution">
    <text evidence="3">The sequence shown here is derived from an EMBL/GenBank/DDBJ whole genome shotgun (WGS) entry which is preliminary data.</text>
</comment>
<evidence type="ECO:0000313" key="3">
    <source>
        <dbReference type="EMBL" id="CAD6184558.1"/>
    </source>
</evidence>
<feature type="region of interest" description="Disordered" evidence="2">
    <location>
        <begin position="1"/>
        <end position="40"/>
    </location>
</feature>
<proteinExistence type="predicted"/>
<name>A0A8S1GPA9_9PELO</name>
<organism evidence="3 4">
    <name type="scientific">Caenorhabditis auriculariae</name>
    <dbReference type="NCBI Taxonomy" id="2777116"/>
    <lineage>
        <taxon>Eukaryota</taxon>
        <taxon>Metazoa</taxon>
        <taxon>Ecdysozoa</taxon>
        <taxon>Nematoda</taxon>
        <taxon>Chromadorea</taxon>
        <taxon>Rhabditida</taxon>
        <taxon>Rhabditina</taxon>
        <taxon>Rhabditomorpha</taxon>
        <taxon>Rhabditoidea</taxon>
        <taxon>Rhabditidae</taxon>
        <taxon>Peloderinae</taxon>
        <taxon>Caenorhabditis</taxon>
    </lineage>
</organism>
<evidence type="ECO:0000256" key="1">
    <source>
        <dbReference type="SAM" id="Coils"/>
    </source>
</evidence>
<dbReference type="OrthoDB" id="5855762at2759"/>
<keyword evidence="1" id="KW-0175">Coiled coil</keyword>
<gene>
    <name evidence="3" type="ORF">CAUJ_LOCUS477</name>
</gene>
<reference evidence="3" key="1">
    <citation type="submission" date="2020-10" db="EMBL/GenBank/DDBJ databases">
        <authorList>
            <person name="Kikuchi T."/>
        </authorList>
    </citation>
    <scope>NUCLEOTIDE SEQUENCE</scope>
    <source>
        <strain evidence="3">NKZ352</strain>
    </source>
</reference>
<accession>A0A8S1GPA9</accession>
<dbReference type="Proteomes" id="UP000835052">
    <property type="component" value="Unassembled WGS sequence"/>
</dbReference>
<feature type="compositionally biased region" description="Basic and acidic residues" evidence="2">
    <location>
        <begin position="334"/>
        <end position="345"/>
    </location>
</feature>
<feature type="region of interest" description="Disordered" evidence="2">
    <location>
        <begin position="291"/>
        <end position="389"/>
    </location>
</feature>